<dbReference type="InterPro" id="IPR029028">
    <property type="entry name" value="Alpha/beta_knot_MTases"/>
</dbReference>
<evidence type="ECO:0000259" key="6">
    <source>
        <dbReference type="Pfam" id="PF00588"/>
    </source>
</evidence>
<keyword evidence="5" id="KW-0963">Cytoplasm</keyword>
<dbReference type="GO" id="GO:0005829">
    <property type="term" value="C:cytosol"/>
    <property type="evidence" value="ECO:0007669"/>
    <property type="project" value="TreeGrafter"/>
</dbReference>
<dbReference type="InterPro" id="IPR001537">
    <property type="entry name" value="SpoU_MeTrfase"/>
</dbReference>
<dbReference type="EMBL" id="JACHBX010000001">
    <property type="protein sequence ID" value="MBB6132475.1"/>
    <property type="molecule type" value="Genomic_DNA"/>
</dbReference>
<dbReference type="GO" id="GO:0003723">
    <property type="term" value="F:RNA binding"/>
    <property type="evidence" value="ECO:0007669"/>
    <property type="project" value="InterPro"/>
</dbReference>
<keyword evidence="2 5" id="KW-0489">Methyltransferase</keyword>
<comment type="caution">
    <text evidence="7">The sequence shown here is derived from an EMBL/GenBank/DDBJ whole genome shotgun (WGS) entry which is preliminary data.</text>
</comment>
<dbReference type="EC" id="2.1.1.200" evidence="5"/>
<dbReference type="Proteomes" id="UP000540787">
    <property type="component" value="Unassembled WGS sequence"/>
</dbReference>
<comment type="similarity">
    <text evidence="1">Belongs to the class IV-like SAM-binding methyltransferase superfamily. RNA methyltransferase TrmH family.</text>
</comment>
<evidence type="ECO:0000313" key="8">
    <source>
        <dbReference type="Proteomes" id="UP000540787"/>
    </source>
</evidence>
<evidence type="ECO:0000313" key="7">
    <source>
        <dbReference type="EMBL" id="MBB6132475.1"/>
    </source>
</evidence>
<proteinExistence type="inferred from homology"/>
<gene>
    <name evidence="5" type="primary">trmJ</name>
    <name evidence="7" type="ORF">HD842_000586</name>
</gene>
<keyword evidence="4 5" id="KW-0949">S-adenosyl-L-methionine</keyword>
<dbReference type="GO" id="GO:0160206">
    <property type="term" value="F:tRNA (cytidine(32)/uridine(32)-2'-O)-methyltransferase activity"/>
    <property type="evidence" value="ECO:0007669"/>
    <property type="project" value="UniProtKB-EC"/>
</dbReference>
<comment type="catalytic activity">
    <reaction evidence="5">
        <text>cytidine(32) in tRNA + S-adenosyl-L-methionine = 2'-O-methylcytidine(32) in tRNA + S-adenosyl-L-homocysteine + H(+)</text>
        <dbReference type="Rhea" id="RHEA:42932"/>
        <dbReference type="Rhea" id="RHEA-COMP:10288"/>
        <dbReference type="Rhea" id="RHEA-COMP:10289"/>
        <dbReference type="ChEBI" id="CHEBI:15378"/>
        <dbReference type="ChEBI" id="CHEBI:57856"/>
        <dbReference type="ChEBI" id="CHEBI:59789"/>
        <dbReference type="ChEBI" id="CHEBI:74495"/>
        <dbReference type="ChEBI" id="CHEBI:82748"/>
        <dbReference type="EC" id="2.1.1.200"/>
    </reaction>
</comment>
<keyword evidence="5" id="KW-0819">tRNA processing</keyword>
<comment type="function">
    <text evidence="5">Catalyzes the formation of 2'O-methylated cytidine (Cm32) or 2'O-methylated uridine (Um32) at position 32 in tRNA.</text>
</comment>
<comment type="subunit">
    <text evidence="5">Homodimer.</text>
</comment>
<keyword evidence="3 7" id="KW-0808">Transferase</keyword>
<evidence type="ECO:0000256" key="3">
    <source>
        <dbReference type="ARBA" id="ARBA00022679"/>
    </source>
</evidence>
<dbReference type="AlphaFoldDB" id="A0A7W9U7K4"/>
<dbReference type="CDD" id="cd18093">
    <property type="entry name" value="SpoU-like_TrmJ"/>
    <property type="match status" value="1"/>
</dbReference>
<reference evidence="7 8" key="1">
    <citation type="submission" date="2020-08" db="EMBL/GenBank/DDBJ databases">
        <title>The Agave Microbiome: Exploring the role of microbial communities in plant adaptations to desert environments.</title>
        <authorList>
            <person name="Partida-Martinez L.P."/>
        </authorList>
    </citation>
    <scope>NUCLEOTIDE SEQUENCE [LARGE SCALE GENOMIC DNA]</scope>
    <source>
        <strain evidence="7 8">AT3.2</strain>
    </source>
</reference>
<accession>A0A7W9U7K4</accession>
<evidence type="ECO:0000256" key="1">
    <source>
        <dbReference type="ARBA" id="ARBA00007228"/>
    </source>
</evidence>
<organism evidence="7 8">
    <name type="scientific">Massilia aurea</name>
    <dbReference type="NCBI Taxonomy" id="373040"/>
    <lineage>
        <taxon>Bacteria</taxon>
        <taxon>Pseudomonadati</taxon>
        <taxon>Pseudomonadota</taxon>
        <taxon>Betaproteobacteria</taxon>
        <taxon>Burkholderiales</taxon>
        <taxon>Oxalobacteraceae</taxon>
        <taxon>Telluria group</taxon>
        <taxon>Massilia</taxon>
    </lineage>
</organism>
<feature type="domain" description="tRNA/rRNA methyltransferase SpoU type" evidence="6">
    <location>
        <begin position="20"/>
        <end position="171"/>
    </location>
</feature>
<dbReference type="InterPro" id="IPR029026">
    <property type="entry name" value="tRNA_m1G_MTases_N"/>
</dbReference>
<comment type="catalytic activity">
    <reaction evidence="5">
        <text>uridine(32) in tRNA + S-adenosyl-L-methionine = 2'-O-methyluridine(32) in tRNA + S-adenosyl-L-homocysteine + H(+)</text>
        <dbReference type="Rhea" id="RHEA:42936"/>
        <dbReference type="Rhea" id="RHEA-COMP:10107"/>
        <dbReference type="Rhea" id="RHEA-COMP:10290"/>
        <dbReference type="ChEBI" id="CHEBI:15378"/>
        <dbReference type="ChEBI" id="CHEBI:57856"/>
        <dbReference type="ChEBI" id="CHEBI:59789"/>
        <dbReference type="ChEBI" id="CHEBI:65315"/>
        <dbReference type="ChEBI" id="CHEBI:74478"/>
        <dbReference type="EC" id="2.1.1.200"/>
    </reaction>
</comment>
<keyword evidence="8" id="KW-1185">Reference proteome</keyword>
<dbReference type="NCBIfam" id="TIGR00050">
    <property type="entry name" value="rRNA_methyl_1"/>
    <property type="match status" value="1"/>
</dbReference>
<comment type="subcellular location">
    <subcellularLocation>
        <location evidence="5">Cytoplasm</location>
    </subcellularLocation>
</comment>
<dbReference type="Pfam" id="PF00588">
    <property type="entry name" value="SpoU_methylase"/>
    <property type="match status" value="1"/>
</dbReference>
<dbReference type="Gene3D" id="1.10.8.590">
    <property type="match status" value="1"/>
</dbReference>
<dbReference type="SUPFAM" id="SSF75217">
    <property type="entry name" value="alpha/beta knot"/>
    <property type="match status" value="1"/>
</dbReference>
<dbReference type="PANTHER" id="PTHR42786:SF2">
    <property type="entry name" value="TRNA (CYTIDINE_URIDINE-2'-O-)-METHYLTRANSFERASE TRMJ"/>
    <property type="match status" value="1"/>
</dbReference>
<dbReference type="PANTHER" id="PTHR42786">
    <property type="entry name" value="TRNA/RRNA METHYLTRANSFERASE"/>
    <property type="match status" value="1"/>
</dbReference>
<dbReference type="PIRSF" id="PIRSF004808">
    <property type="entry name" value="LasT"/>
    <property type="match status" value="1"/>
</dbReference>
<dbReference type="InterPro" id="IPR004384">
    <property type="entry name" value="RNA_MeTrfase_TrmJ/LasT"/>
</dbReference>
<evidence type="ECO:0000256" key="5">
    <source>
        <dbReference type="RuleBase" id="RU362024"/>
    </source>
</evidence>
<protein>
    <recommendedName>
        <fullName evidence="5">tRNA (cytidine/uridine-2'-O-)-methyltransferase TrmJ</fullName>
        <ecNumber evidence="5">2.1.1.200</ecNumber>
    </recommendedName>
    <alternativeName>
        <fullName evidence="5">tRNA (cytidine(32)/uridine(32)-2'-O)-methyltransferase</fullName>
    </alternativeName>
    <alternativeName>
        <fullName evidence="5">tRNA Cm32/Um32 methyltransferase</fullName>
    </alternativeName>
</protein>
<dbReference type="GO" id="GO:0002128">
    <property type="term" value="P:tRNA nucleoside ribose methylation"/>
    <property type="evidence" value="ECO:0007669"/>
    <property type="project" value="TreeGrafter"/>
</dbReference>
<sequence length="259" mass="27565">MNPTQTDTSSFSPQPLFSRLRFVLVETSRAGNIGSVARAMKTMGFTDLVLVTPKCADFVNDPEAVAFASGAGDVLNNARVVPDIGAALDGCNFAAAVSARLREFSPPVWTPRAFAEHAGAAPELRAAIVFGNERVGLPNDIVERCNVLINIPANPDYSSLNLSQAAQVLAYEARMASVSGAPDTRGVGFQGDAASVTQIDGMYAHLEQALVAIGFLNADNPKKLMPRIKRMFARGGLELEEVNILRGIARAILKDAPPR</sequence>
<evidence type="ECO:0000256" key="2">
    <source>
        <dbReference type="ARBA" id="ARBA00022603"/>
    </source>
</evidence>
<dbReference type="RefSeq" id="WP_183550743.1">
    <property type="nucleotide sequence ID" value="NZ_JACHBX010000001.1"/>
</dbReference>
<evidence type="ECO:0000256" key="4">
    <source>
        <dbReference type="ARBA" id="ARBA00022691"/>
    </source>
</evidence>
<dbReference type="Gene3D" id="3.40.1280.10">
    <property type="match status" value="1"/>
</dbReference>
<name>A0A7W9U7K4_9BURK</name>